<dbReference type="InterPro" id="IPR033121">
    <property type="entry name" value="PEPTIDASE_A1"/>
</dbReference>
<dbReference type="OrthoDB" id="660550at2759"/>
<proteinExistence type="inferred from homology"/>
<dbReference type="GO" id="GO:0006508">
    <property type="term" value="P:proteolysis"/>
    <property type="evidence" value="ECO:0007669"/>
    <property type="project" value="UniProtKB-KW"/>
</dbReference>
<dbReference type="GO" id="GO:0004190">
    <property type="term" value="F:aspartic-type endopeptidase activity"/>
    <property type="evidence" value="ECO:0007669"/>
    <property type="project" value="UniProtKB-KW"/>
</dbReference>
<dbReference type="GO" id="GO:0005886">
    <property type="term" value="C:plasma membrane"/>
    <property type="evidence" value="ECO:0007669"/>
    <property type="project" value="UniProtKB-SubCell"/>
</dbReference>
<keyword evidence="6" id="KW-0378">Hydrolase</keyword>
<name>A0A9P7NFS3_9HYPO</name>
<dbReference type="Proteomes" id="UP000748025">
    <property type="component" value="Unassembled WGS sequence"/>
</dbReference>
<feature type="disulfide bond" evidence="11">
    <location>
        <begin position="363"/>
        <end position="395"/>
    </location>
</feature>
<evidence type="ECO:0000256" key="3">
    <source>
        <dbReference type="ARBA" id="ARBA00022475"/>
    </source>
</evidence>
<evidence type="ECO:0000256" key="1">
    <source>
        <dbReference type="ARBA" id="ARBA00004236"/>
    </source>
</evidence>
<evidence type="ECO:0000256" key="11">
    <source>
        <dbReference type="PIRSR" id="PIRSR601461-2"/>
    </source>
</evidence>
<keyword evidence="9" id="KW-0449">Lipoprotein</keyword>
<dbReference type="AlphaFoldDB" id="A0A9P7NFS3"/>
<dbReference type="EMBL" id="SRPW01000318">
    <property type="protein sequence ID" value="KAG6015743.1"/>
    <property type="molecule type" value="Genomic_DNA"/>
</dbReference>
<evidence type="ECO:0000256" key="8">
    <source>
        <dbReference type="ARBA" id="ARBA00023180"/>
    </source>
</evidence>
<comment type="caution">
    <text evidence="15">The sequence shown here is derived from an EMBL/GenBank/DDBJ whole genome shotgun (WGS) entry which is preliminary data.</text>
</comment>
<keyword evidence="16" id="KW-1185">Reference proteome</keyword>
<reference evidence="15" key="1">
    <citation type="journal article" date="2020" name="bioRxiv">
        <title>Whole genome comparisons of ergot fungi reveals the divergence and evolution of species within the genus Claviceps are the result of varying mechanisms driving genome evolution and host range expansion.</title>
        <authorList>
            <person name="Wyka S.A."/>
            <person name="Mondo S.J."/>
            <person name="Liu M."/>
            <person name="Dettman J."/>
            <person name="Nalam V."/>
            <person name="Broders K.D."/>
        </authorList>
    </citation>
    <scope>NUCLEOTIDE SEQUENCE</scope>
    <source>
        <strain evidence="15">CCC 602</strain>
    </source>
</reference>
<dbReference type="Pfam" id="PF00026">
    <property type="entry name" value="Asp"/>
    <property type="match status" value="1"/>
</dbReference>
<evidence type="ECO:0000313" key="15">
    <source>
        <dbReference type="EMBL" id="KAG6015743.1"/>
    </source>
</evidence>
<feature type="compositionally biased region" description="Low complexity" evidence="12">
    <location>
        <begin position="437"/>
        <end position="459"/>
    </location>
</feature>
<dbReference type="PRINTS" id="PR00792">
    <property type="entry name" value="PEPSIN"/>
</dbReference>
<keyword evidence="3" id="KW-1003">Cell membrane</keyword>
<feature type="region of interest" description="Disordered" evidence="12">
    <location>
        <begin position="434"/>
        <end position="459"/>
    </location>
</feature>
<organism evidence="15 16">
    <name type="scientific">Claviceps pusilla</name>
    <dbReference type="NCBI Taxonomy" id="123648"/>
    <lineage>
        <taxon>Eukaryota</taxon>
        <taxon>Fungi</taxon>
        <taxon>Dikarya</taxon>
        <taxon>Ascomycota</taxon>
        <taxon>Pezizomycotina</taxon>
        <taxon>Sordariomycetes</taxon>
        <taxon>Hypocreomycetidae</taxon>
        <taxon>Hypocreales</taxon>
        <taxon>Clavicipitaceae</taxon>
        <taxon>Claviceps</taxon>
    </lineage>
</organism>
<keyword evidence="11" id="KW-1015">Disulfide bond</keyword>
<comment type="subcellular location">
    <subcellularLocation>
        <location evidence="1">Cell membrane</location>
    </subcellularLocation>
</comment>
<keyword evidence="5" id="KW-0064">Aspartyl protease</keyword>
<feature type="disulfide bond" evidence="11">
    <location>
        <begin position="161"/>
        <end position="166"/>
    </location>
</feature>
<sequence>MIPAVLLQLALCTSSAYAFYPYTPAWLKEKEELTVLGEAKRNAASNSVKGGVAFTIEQRTSEKDESSAQRASKQAAWLRSKFSHTRAEVPAVGDVSISKRYTNTYQIMDATKPTQSMTAGIDQDGTDYSYFVKAKLGSKSKEVYLLIDTGAGSTWVMGSSCTDKPCTMHNTFGTSDSDTLVDSKKSFSISYGSGTVQGTLATDVVRVGGLSVRYMFGLASKASDDFSHFAFDGILGMSMNKAASDNFLSVLADGHKLDKNIFGVALNRAADGQNNGEIRFGATNPDKYQGDISYTSVKSNGEDWAIEIEDMAYGGKKAGSGGVLAYIDTGTSFVFGPGDKVKKLHAVIPGSSSADGLTFTVPCDSSGDLTFTFSGVDYRLSPKDWIAPKDSEGKCTSNIYGHEVVEGAWLLGDTFLKNVYTVFDRDQGRIGFAAVAGSPDSNNKPSSPSSDGSGTKTTSTATTLATKVMSQPTGSTQSNGIPLGLSGHETAVVGATGAAFASGKPTESSKSAAANVGPSHYVKMAAAMFSVTVLVLAA</sequence>
<feature type="active site" evidence="10">
    <location>
        <position position="148"/>
    </location>
</feature>
<evidence type="ECO:0000313" key="16">
    <source>
        <dbReference type="Proteomes" id="UP000748025"/>
    </source>
</evidence>
<evidence type="ECO:0000256" key="12">
    <source>
        <dbReference type="SAM" id="MobiDB-lite"/>
    </source>
</evidence>
<comment type="similarity">
    <text evidence="2">Belongs to the peptidase A1 family.</text>
</comment>
<accession>A0A9P7NFS3</accession>
<gene>
    <name evidence="15" type="ORF">E4U43_004888</name>
</gene>
<evidence type="ECO:0000256" key="5">
    <source>
        <dbReference type="ARBA" id="ARBA00022750"/>
    </source>
</evidence>
<keyword evidence="8" id="KW-0325">Glycoprotein</keyword>
<protein>
    <recommendedName>
        <fullName evidence="14">Peptidase A1 domain-containing protein</fullName>
    </recommendedName>
</protein>
<dbReference type="InterPro" id="IPR001461">
    <property type="entry name" value="Aspartic_peptidase_A1"/>
</dbReference>
<evidence type="ECO:0000256" key="10">
    <source>
        <dbReference type="PIRSR" id="PIRSR601461-1"/>
    </source>
</evidence>
<evidence type="ECO:0000256" key="2">
    <source>
        <dbReference type="ARBA" id="ARBA00007447"/>
    </source>
</evidence>
<evidence type="ECO:0000256" key="13">
    <source>
        <dbReference type="SAM" id="SignalP"/>
    </source>
</evidence>
<dbReference type="CDD" id="cd05471">
    <property type="entry name" value="pepsin_like"/>
    <property type="match status" value="1"/>
</dbReference>
<feature type="domain" description="Peptidase A1" evidence="14">
    <location>
        <begin position="130"/>
        <end position="433"/>
    </location>
</feature>
<evidence type="ECO:0000259" key="14">
    <source>
        <dbReference type="PROSITE" id="PS51767"/>
    </source>
</evidence>
<dbReference type="PROSITE" id="PS51767">
    <property type="entry name" value="PEPTIDASE_A1"/>
    <property type="match status" value="1"/>
</dbReference>
<keyword evidence="13" id="KW-0732">Signal</keyword>
<dbReference type="PANTHER" id="PTHR47966">
    <property type="entry name" value="BETA-SITE APP-CLEAVING ENZYME, ISOFORM A-RELATED"/>
    <property type="match status" value="1"/>
</dbReference>
<dbReference type="FunFam" id="2.40.70.10:FF:000060">
    <property type="entry name" value="Aspartic-type endopeptidase ctsD"/>
    <property type="match status" value="1"/>
</dbReference>
<feature type="chain" id="PRO_5040208512" description="Peptidase A1 domain-containing protein" evidence="13">
    <location>
        <begin position="19"/>
        <end position="538"/>
    </location>
</feature>
<evidence type="ECO:0000256" key="6">
    <source>
        <dbReference type="ARBA" id="ARBA00022801"/>
    </source>
</evidence>
<dbReference type="InterPro" id="IPR021109">
    <property type="entry name" value="Peptidase_aspartic_dom_sf"/>
</dbReference>
<dbReference type="SUPFAM" id="SSF50630">
    <property type="entry name" value="Acid proteases"/>
    <property type="match status" value="1"/>
</dbReference>
<evidence type="ECO:0000256" key="7">
    <source>
        <dbReference type="ARBA" id="ARBA00023136"/>
    </source>
</evidence>
<dbReference type="InterPro" id="IPR034164">
    <property type="entry name" value="Pepsin-like_dom"/>
</dbReference>
<evidence type="ECO:0000256" key="9">
    <source>
        <dbReference type="ARBA" id="ARBA00023288"/>
    </source>
</evidence>
<feature type="active site" evidence="10">
    <location>
        <position position="328"/>
    </location>
</feature>
<dbReference type="PANTHER" id="PTHR47966:SF75">
    <property type="entry name" value="ENDOPEPTIDASE (CTSD), PUTATIVE (AFU_ORTHOLOGUE AFUA_4G07040)-RELATED"/>
    <property type="match status" value="1"/>
</dbReference>
<feature type="signal peptide" evidence="13">
    <location>
        <begin position="1"/>
        <end position="18"/>
    </location>
</feature>
<evidence type="ECO:0000256" key="4">
    <source>
        <dbReference type="ARBA" id="ARBA00022670"/>
    </source>
</evidence>
<keyword evidence="4" id="KW-0645">Protease</keyword>
<keyword evidence="7" id="KW-0472">Membrane</keyword>
<dbReference type="Gene3D" id="2.40.70.10">
    <property type="entry name" value="Acid Proteases"/>
    <property type="match status" value="2"/>
</dbReference>